<evidence type="ECO:0000256" key="4">
    <source>
        <dbReference type="ARBA" id="ARBA00012640"/>
    </source>
</evidence>
<dbReference type="SFLD" id="SFLDF00029">
    <property type="entry name" value="phosphoserine_phosphatase"/>
    <property type="match status" value="1"/>
</dbReference>
<dbReference type="Gene3D" id="3.40.50.1000">
    <property type="entry name" value="HAD superfamily/HAD-like"/>
    <property type="match status" value="1"/>
</dbReference>
<dbReference type="GO" id="GO:0006564">
    <property type="term" value="P:L-serine biosynthetic process"/>
    <property type="evidence" value="ECO:0007669"/>
    <property type="project" value="UniProtKB-KW"/>
</dbReference>
<comment type="similarity">
    <text evidence="3">Belongs to the HAD-like hydrolase superfamily. SerB family.</text>
</comment>
<organism evidence="15 16">
    <name type="scientific">Advenella kashmirensis (strain DSM 17095 / LMG 22695 / WT001)</name>
    <name type="common">Tetrathiobacter kashmirensis</name>
    <dbReference type="NCBI Taxonomy" id="1036672"/>
    <lineage>
        <taxon>Bacteria</taxon>
        <taxon>Pseudomonadati</taxon>
        <taxon>Pseudomonadota</taxon>
        <taxon>Betaproteobacteria</taxon>
        <taxon>Burkholderiales</taxon>
        <taxon>Alcaligenaceae</taxon>
    </lineage>
</organism>
<dbReference type="OrthoDB" id="9792539at2"/>
<comment type="catalytic activity">
    <reaction evidence="13">
        <text>O-phospho-D-serine + H2O = D-serine + phosphate</text>
        <dbReference type="Rhea" id="RHEA:24873"/>
        <dbReference type="ChEBI" id="CHEBI:15377"/>
        <dbReference type="ChEBI" id="CHEBI:35247"/>
        <dbReference type="ChEBI" id="CHEBI:43474"/>
        <dbReference type="ChEBI" id="CHEBI:58680"/>
        <dbReference type="EC" id="3.1.3.3"/>
    </reaction>
</comment>
<dbReference type="SFLD" id="SFLDG01136">
    <property type="entry name" value="C1.6:_Phosphoserine_Phosphatas"/>
    <property type="match status" value="1"/>
</dbReference>
<keyword evidence="9" id="KW-0460">Magnesium</keyword>
<evidence type="ECO:0000256" key="10">
    <source>
        <dbReference type="ARBA" id="ARBA00023299"/>
    </source>
</evidence>
<dbReference type="NCBIfam" id="TIGR01488">
    <property type="entry name" value="HAD-SF-IB"/>
    <property type="match status" value="1"/>
</dbReference>
<protein>
    <recommendedName>
        <fullName evidence="5">Phosphoserine phosphatase</fullName>
        <ecNumber evidence="4">3.1.3.3</ecNumber>
    </recommendedName>
    <alternativeName>
        <fullName evidence="11">O-phosphoserine phosphohydrolase</fullName>
    </alternativeName>
</protein>
<dbReference type="KEGG" id="aka:TKWG_09490"/>
<dbReference type="GO" id="GO:0000287">
    <property type="term" value="F:magnesium ion binding"/>
    <property type="evidence" value="ECO:0007669"/>
    <property type="project" value="TreeGrafter"/>
</dbReference>
<evidence type="ECO:0000313" key="16">
    <source>
        <dbReference type="Proteomes" id="UP000005267"/>
    </source>
</evidence>
<evidence type="ECO:0000256" key="12">
    <source>
        <dbReference type="ARBA" id="ARBA00048138"/>
    </source>
</evidence>
<comment type="catalytic activity">
    <reaction evidence="12">
        <text>O-phospho-L-serine + H2O = L-serine + phosphate</text>
        <dbReference type="Rhea" id="RHEA:21208"/>
        <dbReference type="ChEBI" id="CHEBI:15377"/>
        <dbReference type="ChEBI" id="CHEBI:33384"/>
        <dbReference type="ChEBI" id="CHEBI:43474"/>
        <dbReference type="ChEBI" id="CHEBI:57524"/>
        <dbReference type="EC" id="3.1.3.3"/>
    </reaction>
</comment>
<reference evidence="15 16" key="1">
    <citation type="journal article" date="2011" name="J. Bacteriol.">
        <title>Whole-genome shotgun sequencing of the sulfur-oxidizing chemoautotroph Tetrathiobacter kashmirensis.</title>
        <authorList>
            <person name="Ghosh W."/>
            <person name="George A."/>
            <person name="Agarwal A."/>
            <person name="Raj P."/>
            <person name="Alam M."/>
            <person name="Pyne P."/>
            <person name="Das Gupta S.K."/>
        </authorList>
    </citation>
    <scope>NUCLEOTIDE SEQUENCE [LARGE SCALE GENOMIC DNA]</scope>
    <source>
        <strain evidence="15 16">WT001</strain>
    </source>
</reference>
<reference evidence="16" key="2">
    <citation type="journal article" date="2013" name="PLoS ONE">
        <title>Genome implosion elicits host-confinement in Alcaligenaceae: evidence from the comparative genomics of Tetrathiobacter kashmirensis, a pathogen in the making.</title>
        <authorList>
            <person name="Ghosh W."/>
            <person name="Alam M."/>
            <person name="Roy C."/>
            <person name="Pyne P."/>
            <person name="George A."/>
            <person name="Chakraborty R."/>
            <person name="Majumder S."/>
            <person name="Agarwal A."/>
            <person name="Chakraborty S."/>
            <person name="Majumdar S."/>
            <person name="Gupta S.K."/>
        </authorList>
    </citation>
    <scope>NUCLEOTIDE SEQUENCE [LARGE SCALE GENOMIC DNA]</scope>
    <source>
        <strain evidence="16">WT001</strain>
    </source>
</reference>
<dbReference type="Proteomes" id="UP000005267">
    <property type="component" value="Chromosome"/>
</dbReference>
<dbReference type="CDD" id="cd07500">
    <property type="entry name" value="HAD_PSP"/>
    <property type="match status" value="1"/>
</dbReference>
<dbReference type="Pfam" id="PF12710">
    <property type="entry name" value="HAD"/>
    <property type="match status" value="1"/>
</dbReference>
<comment type="pathway">
    <text evidence="2">Amino-acid biosynthesis; L-serine biosynthesis; L-serine from 3-phospho-D-glycerate: step 3/3.</text>
</comment>
<dbReference type="InterPro" id="IPR036412">
    <property type="entry name" value="HAD-like_sf"/>
</dbReference>
<dbReference type="GO" id="GO:0036424">
    <property type="term" value="F:L-phosphoserine phosphatase activity"/>
    <property type="evidence" value="ECO:0007669"/>
    <property type="project" value="InterPro"/>
</dbReference>
<evidence type="ECO:0000256" key="14">
    <source>
        <dbReference type="PIRSR" id="PIRSR604469-1"/>
    </source>
</evidence>
<dbReference type="PANTHER" id="PTHR43344">
    <property type="entry name" value="PHOSPHOSERINE PHOSPHATASE"/>
    <property type="match status" value="1"/>
</dbReference>
<gene>
    <name evidence="15" type="ordered locus">TKWG_09490</name>
</gene>
<proteinExistence type="inferred from homology"/>
<dbReference type="InterPro" id="IPR050582">
    <property type="entry name" value="HAD-like_SerB"/>
</dbReference>
<dbReference type="PANTHER" id="PTHR43344:SF2">
    <property type="entry name" value="PHOSPHOSERINE PHOSPHATASE"/>
    <property type="match status" value="1"/>
</dbReference>
<keyword evidence="8" id="KW-0378">Hydrolase</keyword>
<name>I3UB30_ADVKW</name>
<evidence type="ECO:0000313" key="15">
    <source>
        <dbReference type="EMBL" id="AFK62218.1"/>
    </source>
</evidence>
<comment type="cofactor">
    <cofactor evidence="1">
        <name>Mg(2+)</name>
        <dbReference type="ChEBI" id="CHEBI:18420"/>
    </cofactor>
</comment>
<dbReference type="InterPro" id="IPR004469">
    <property type="entry name" value="PSP"/>
</dbReference>
<evidence type="ECO:0000256" key="3">
    <source>
        <dbReference type="ARBA" id="ARBA00009184"/>
    </source>
</evidence>
<dbReference type="AlphaFoldDB" id="I3UB30"/>
<keyword evidence="10" id="KW-0718">Serine biosynthesis</keyword>
<feature type="active site" description="Proton donor" evidence="14">
    <location>
        <position position="79"/>
    </location>
</feature>
<keyword evidence="7" id="KW-0479">Metal-binding</keyword>
<dbReference type="SFLD" id="SFLDS00003">
    <property type="entry name" value="Haloacid_Dehalogenase"/>
    <property type="match status" value="1"/>
</dbReference>
<evidence type="ECO:0000256" key="13">
    <source>
        <dbReference type="ARBA" id="ARBA00048523"/>
    </source>
</evidence>
<dbReference type="UniPathway" id="UPA00135">
    <property type="reaction ID" value="UER00198"/>
</dbReference>
<evidence type="ECO:0000256" key="8">
    <source>
        <dbReference type="ARBA" id="ARBA00022801"/>
    </source>
</evidence>
<dbReference type="EC" id="3.1.3.3" evidence="4"/>
<sequence>MHLVLQAPGIRHDLIEQAAALVSANRITPLNACAMRLEEIDQSALAELQAWARSKHVDVAALEDIRPLHDMKVLAMDMDSTLINIECIDEIADMVGKKAEVSAITEAAMRGEITDFSESLRRRVALLKGVAETDLLRVYNERLQLNVGAEKLIRTMKAAGVHVMVVSGGFTFFTEKLRARLGLDSAHANVLEVNNGKLTGQVYGDIVDGNKKAAHLRSLALSLNATPEQCIAVGDGSNDLAMLSNAAYSVAYRAKPVLQQAAAFQINYAGLDAILNWFDSKDATQAAQAR</sequence>
<keyword evidence="6" id="KW-0028">Amino-acid biosynthesis</keyword>
<evidence type="ECO:0000256" key="5">
    <source>
        <dbReference type="ARBA" id="ARBA00015196"/>
    </source>
</evidence>
<keyword evidence="16" id="KW-1185">Reference proteome</keyword>
<dbReference type="HOGENOM" id="CLU_036368_4_0_4"/>
<dbReference type="STRING" id="1036672.TKWG_09490"/>
<evidence type="ECO:0000256" key="11">
    <source>
        <dbReference type="ARBA" id="ARBA00031693"/>
    </source>
</evidence>
<dbReference type="EMBL" id="CP003555">
    <property type="protein sequence ID" value="AFK62218.1"/>
    <property type="molecule type" value="Genomic_DNA"/>
</dbReference>
<dbReference type="InterPro" id="IPR023214">
    <property type="entry name" value="HAD_sf"/>
</dbReference>
<dbReference type="SUPFAM" id="SSF56784">
    <property type="entry name" value="HAD-like"/>
    <property type="match status" value="1"/>
</dbReference>
<dbReference type="RefSeq" id="WP_014750309.1">
    <property type="nucleotide sequence ID" value="NC_017964.1"/>
</dbReference>
<evidence type="ECO:0000256" key="9">
    <source>
        <dbReference type="ARBA" id="ARBA00022842"/>
    </source>
</evidence>
<evidence type="ECO:0000256" key="2">
    <source>
        <dbReference type="ARBA" id="ARBA00005135"/>
    </source>
</evidence>
<evidence type="ECO:0000256" key="7">
    <source>
        <dbReference type="ARBA" id="ARBA00022723"/>
    </source>
</evidence>
<dbReference type="NCBIfam" id="TIGR00338">
    <property type="entry name" value="serB"/>
    <property type="match status" value="1"/>
</dbReference>
<dbReference type="GO" id="GO:0005737">
    <property type="term" value="C:cytoplasm"/>
    <property type="evidence" value="ECO:0007669"/>
    <property type="project" value="TreeGrafter"/>
</dbReference>
<dbReference type="SFLD" id="SFLDG01137">
    <property type="entry name" value="C1.6.1:_Phosphoserine_Phosphat"/>
    <property type="match status" value="1"/>
</dbReference>
<evidence type="ECO:0000256" key="1">
    <source>
        <dbReference type="ARBA" id="ARBA00001946"/>
    </source>
</evidence>
<feature type="active site" description="Nucleophile" evidence="14">
    <location>
        <position position="77"/>
    </location>
</feature>
<evidence type="ECO:0000256" key="6">
    <source>
        <dbReference type="ARBA" id="ARBA00022605"/>
    </source>
</evidence>
<accession>I3UB30</accession>